<keyword evidence="2" id="KW-1185">Reference proteome</keyword>
<protein>
    <submittedName>
        <fullName evidence="1">Uncharacterized protein</fullName>
    </submittedName>
</protein>
<organism evidence="1 2">
    <name type="scientific">Lentinula edodes</name>
    <name type="common">Shiitake mushroom</name>
    <name type="synonym">Lentinus edodes</name>
    <dbReference type="NCBI Taxonomy" id="5353"/>
    <lineage>
        <taxon>Eukaryota</taxon>
        <taxon>Fungi</taxon>
        <taxon>Dikarya</taxon>
        <taxon>Basidiomycota</taxon>
        <taxon>Agaricomycotina</taxon>
        <taxon>Agaricomycetes</taxon>
        <taxon>Agaricomycetidae</taxon>
        <taxon>Agaricales</taxon>
        <taxon>Marasmiineae</taxon>
        <taxon>Omphalotaceae</taxon>
        <taxon>Lentinula</taxon>
    </lineage>
</organism>
<dbReference type="AlphaFoldDB" id="A0A1Q3EE22"/>
<evidence type="ECO:0000313" key="2">
    <source>
        <dbReference type="Proteomes" id="UP000188533"/>
    </source>
</evidence>
<accession>A0A1Q3EE22</accession>
<reference evidence="1 2" key="1">
    <citation type="submission" date="2016-08" db="EMBL/GenBank/DDBJ databases">
        <authorList>
            <consortium name="Lentinula edodes genome sequencing consortium"/>
            <person name="Sakamoto Y."/>
            <person name="Nakade K."/>
            <person name="Sato S."/>
            <person name="Yoshida Y."/>
            <person name="Miyazaki K."/>
            <person name="Natsume S."/>
            <person name="Konno N."/>
        </authorList>
    </citation>
    <scope>NUCLEOTIDE SEQUENCE [LARGE SCALE GENOMIC DNA]</scope>
    <source>
        <strain evidence="1 2">NBRC 111202</strain>
    </source>
</reference>
<name>A0A1Q3EE22_LENED</name>
<dbReference type="EMBL" id="BDGU01000251">
    <property type="protein sequence ID" value="GAW05460.1"/>
    <property type="molecule type" value="Genomic_DNA"/>
</dbReference>
<proteinExistence type="predicted"/>
<comment type="caution">
    <text evidence="1">The sequence shown here is derived from an EMBL/GenBank/DDBJ whole genome shotgun (WGS) entry which is preliminary data.</text>
</comment>
<evidence type="ECO:0000313" key="1">
    <source>
        <dbReference type="EMBL" id="GAW05460.1"/>
    </source>
</evidence>
<dbReference type="Proteomes" id="UP000188533">
    <property type="component" value="Unassembled WGS sequence"/>
</dbReference>
<sequence length="125" mass="15019">MEVFWTWVNSRKWMIKLRGERILKSESDCFRQQSTRRRTQHLNITDTPNMSLGPQPGLMRFHNLTTVRSLFELQEVSIICVKLVTFIETSVRRLLVLSRPRNYRRSRMLTNLLFLLSSCTQYWHS</sequence>
<gene>
    <name evidence="1" type="ORF">LENED_007320</name>
</gene>
<reference evidence="1 2" key="2">
    <citation type="submission" date="2017-02" db="EMBL/GenBank/DDBJ databases">
        <title>A genome survey and senescence transcriptome analysis in Lentinula edodes.</title>
        <authorList>
            <person name="Sakamoto Y."/>
            <person name="Nakade K."/>
            <person name="Sato S."/>
            <person name="Yoshida Y."/>
            <person name="Miyazaki K."/>
            <person name="Natsume S."/>
            <person name="Konno N."/>
        </authorList>
    </citation>
    <scope>NUCLEOTIDE SEQUENCE [LARGE SCALE GENOMIC DNA]</scope>
    <source>
        <strain evidence="1 2">NBRC 111202</strain>
    </source>
</reference>